<feature type="region of interest" description="Disordered" evidence="1">
    <location>
        <begin position="1"/>
        <end position="34"/>
    </location>
</feature>
<reference evidence="3" key="1">
    <citation type="submission" date="2021-01" db="EMBL/GenBank/DDBJ databases">
        <title>Caligus Genome Assembly.</title>
        <authorList>
            <person name="Gallardo-Escarate C."/>
        </authorList>
    </citation>
    <scope>NUCLEOTIDE SEQUENCE [LARGE SCALE GENOMIC DNA]</scope>
</reference>
<gene>
    <name evidence="2" type="ORF">FKW44_000647</name>
</gene>
<name>A0A7T8QV23_CALRO</name>
<sequence>MRKEGTVDVAQIMEHGSTPTVPTGKVDVVSPEKGNVGLDPRFLMTAHNHTGTISPQKEQMLSKTGGEMHIKWLQ</sequence>
<keyword evidence="2" id="KW-0808">Transferase</keyword>
<accession>A0A7T8QV23</accession>
<protein>
    <submittedName>
        <fullName evidence="2">Lipoyltransferase 1 mitochondrial</fullName>
    </submittedName>
</protein>
<dbReference type="Proteomes" id="UP000595437">
    <property type="component" value="Chromosome 1"/>
</dbReference>
<proteinExistence type="predicted"/>
<dbReference type="EMBL" id="CP045890">
    <property type="protein sequence ID" value="QQP56091.1"/>
    <property type="molecule type" value="Genomic_DNA"/>
</dbReference>
<evidence type="ECO:0000256" key="1">
    <source>
        <dbReference type="SAM" id="MobiDB-lite"/>
    </source>
</evidence>
<dbReference type="AlphaFoldDB" id="A0A7T8QV23"/>
<evidence type="ECO:0000313" key="2">
    <source>
        <dbReference type="EMBL" id="QQP56091.1"/>
    </source>
</evidence>
<evidence type="ECO:0000313" key="3">
    <source>
        <dbReference type="Proteomes" id="UP000595437"/>
    </source>
</evidence>
<keyword evidence="3" id="KW-1185">Reference proteome</keyword>
<organism evidence="2 3">
    <name type="scientific">Caligus rogercresseyi</name>
    <name type="common">Sea louse</name>
    <dbReference type="NCBI Taxonomy" id="217165"/>
    <lineage>
        <taxon>Eukaryota</taxon>
        <taxon>Metazoa</taxon>
        <taxon>Ecdysozoa</taxon>
        <taxon>Arthropoda</taxon>
        <taxon>Crustacea</taxon>
        <taxon>Multicrustacea</taxon>
        <taxon>Hexanauplia</taxon>
        <taxon>Copepoda</taxon>
        <taxon>Siphonostomatoida</taxon>
        <taxon>Caligidae</taxon>
        <taxon>Caligus</taxon>
    </lineage>
</organism>
<dbReference type="GO" id="GO:0016740">
    <property type="term" value="F:transferase activity"/>
    <property type="evidence" value="ECO:0007669"/>
    <property type="project" value="UniProtKB-KW"/>
</dbReference>